<evidence type="ECO:0000256" key="2">
    <source>
        <dbReference type="ARBA" id="ARBA00008337"/>
    </source>
</evidence>
<evidence type="ECO:0000256" key="1">
    <source>
        <dbReference type="ARBA" id="ARBA00004141"/>
    </source>
</evidence>
<keyword evidence="4 13" id="KW-0812">Transmembrane</keyword>
<name>A0ABR4CYK8_9HELO</name>
<feature type="transmembrane region" description="Helical" evidence="14">
    <location>
        <begin position="202"/>
        <end position="222"/>
    </location>
</feature>
<evidence type="ECO:0000256" key="13">
    <source>
        <dbReference type="PROSITE-ProRule" id="PRU01087"/>
    </source>
</evidence>
<feature type="transmembrane region" description="Helical" evidence="14">
    <location>
        <begin position="33"/>
        <end position="58"/>
    </location>
</feature>
<reference evidence="16 17" key="1">
    <citation type="journal article" date="2024" name="Commun. Biol.">
        <title>Comparative genomic analysis of thermophilic fungi reveals convergent evolutionary adaptations and gene losses.</title>
        <authorList>
            <person name="Steindorff A.S."/>
            <person name="Aguilar-Pontes M.V."/>
            <person name="Robinson A.J."/>
            <person name="Andreopoulos B."/>
            <person name="LaButti K."/>
            <person name="Kuo A."/>
            <person name="Mondo S."/>
            <person name="Riley R."/>
            <person name="Otillar R."/>
            <person name="Haridas S."/>
            <person name="Lipzen A."/>
            <person name="Grimwood J."/>
            <person name="Schmutz J."/>
            <person name="Clum A."/>
            <person name="Reid I.D."/>
            <person name="Moisan M.C."/>
            <person name="Butler G."/>
            <person name="Nguyen T.T.M."/>
            <person name="Dewar K."/>
            <person name="Conant G."/>
            <person name="Drula E."/>
            <person name="Henrissat B."/>
            <person name="Hansel C."/>
            <person name="Singer S."/>
            <person name="Hutchinson M.I."/>
            <person name="de Vries R.P."/>
            <person name="Natvig D.O."/>
            <person name="Powell A.J."/>
            <person name="Tsang A."/>
            <person name="Grigoriev I.V."/>
        </authorList>
    </citation>
    <scope>NUCLEOTIDE SEQUENCE [LARGE SCALE GENOMIC DNA]</scope>
    <source>
        <strain evidence="16 17">CBS 494.80</strain>
    </source>
</reference>
<dbReference type="PANTHER" id="PTHR14207:SF0">
    <property type="entry name" value="3-BETA-HYDROXYSTEROID-DELTA(8),DELTA(7)-ISOMERASE"/>
    <property type="match status" value="1"/>
</dbReference>
<evidence type="ECO:0000256" key="5">
    <source>
        <dbReference type="ARBA" id="ARBA00022955"/>
    </source>
</evidence>
<evidence type="ECO:0000256" key="3">
    <source>
        <dbReference type="ARBA" id="ARBA00022516"/>
    </source>
</evidence>
<keyword evidence="11" id="KW-0753">Steroid metabolism</keyword>
<feature type="transmembrane region" description="Helical" evidence="14">
    <location>
        <begin position="79"/>
        <end position="99"/>
    </location>
</feature>
<dbReference type="InterPro" id="IPR033118">
    <property type="entry name" value="EXPERA"/>
</dbReference>
<comment type="caution">
    <text evidence="16">The sequence shown here is derived from an EMBL/GenBank/DDBJ whole genome shotgun (WGS) entry which is preliminary data.</text>
</comment>
<proteinExistence type="inferred from homology"/>
<keyword evidence="8" id="KW-0443">Lipid metabolism</keyword>
<feature type="transmembrane region" description="Helical" evidence="14">
    <location>
        <begin position="166"/>
        <end position="182"/>
    </location>
</feature>
<evidence type="ECO:0000256" key="12">
    <source>
        <dbReference type="ARBA" id="ARBA00023235"/>
    </source>
</evidence>
<dbReference type="EMBL" id="JAZHXI010000002">
    <property type="protein sequence ID" value="KAL2075010.1"/>
    <property type="molecule type" value="Genomic_DNA"/>
</dbReference>
<evidence type="ECO:0000313" key="16">
    <source>
        <dbReference type="EMBL" id="KAL2075010.1"/>
    </source>
</evidence>
<feature type="domain" description="EXPERA" evidence="15">
    <location>
        <begin position="75"/>
        <end position="221"/>
    </location>
</feature>
<evidence type="ECO:0000256" key="6">
    <source>
        <dbReference type="ARBA" id="ARBA00022989"/>
    </source>
</evidence>
<sequence length="257" mass="29037">MQDVNIASAMGSAMNASSPLKGSHPFYPLEVEIAAYIANEMTMQVMLSIFVAGILAIIGITKLWVDKVHPHLPGKDKGAIWWFVISGAIHLCFEGYFSVNHTRMAPAQDLFGQLWKEYALSDSRYLTSDPFVLCMETVTAFTWGPMCFFIAYFITTSNPLRHPLQIIVCVGQMYGLVLYYATAMFDHYYNASAYSRPEFLYFWVYFFAVNFIWMVIPGLLLVDSVRTIERTFAAFDKMTLALKKGTNGNAKGSKKEL</sequence>
<evidence type="ECO:0000256" key="10">
    <source>
        <dbReference type="ARBA" id="ARBA00023166"/>
    </source>
</evidence>
<keyword evidence="5" id="KW-0752">Steroid biosynthesis</keyword>
<evidence type="ECO:0000256" key="11">
    <source>
        <dbReference type="ARBA" id="ARBA00023221"/>
    </source>
</evidence>
<evidence type="ECO:0000256" key="8">
    <source>
        <dbReference type="ARBA" id="ARBA00023098"/>
    </source>
</evidence>
<dbReference type="PANTHER" id="PTHR14207">
    <property type="entry name" value="STEROL ISOMERASE"/>
    <property type="match status" value="1"/>
</dbReference>
<evidence type="ECO:0000256" key="14">
    <source>
        <dbReference type="SAM" id="Phobius"/>
    </source>
</evidence>
<keyword evidence="10" id="KW-1207">Sterol metabolism</keyword>
<keyword evidence="12" id="KW-0413">Isomerase</keyword>
<dbReference type="InterPro" id="IPR007905">
    <property type="entry name" value="EBP"/>
</dbReference>
<organism evidence="16 17">
    <name type="scientific">Oculimacula yallundae</name>
    <dbReference type="NCBI Taxonomy" id="86028"/>
    <lineage>
        <taxon>Eukaryota</taxon>
        <taxon>Fungi</taxon>
        <taxon>Dikarya</taxon>
        <taxon>Ascomycota</taxon>
        <taxon>Pezizomycotina</taxon>
        <taxon>Leotiomycetes</taxon>
        <taxon>Helotiales</taxon>
        <taxon>Ploettnerulaceae</taxon>
        <taxon>Oculimacula</taxon>
    </lineage>
</organism>
<accession>A0ABR4CYK8</accession>
<comment type="subcellular location">
    <subcellularLocation>
        <location evidence="1">Membrane</location>
        <topology evidence="1">Multi-pass membrane protein</topology>
    </subcellularLocation>
</comment>
<evidence type="ECO:0000259" key="15">
    <source>
        <dbReference type="PROSITE" id="PS51751"/>
    </source>
</evidence>
<keyword evidence="9 13" id="KW-0472">Membrane</keyword>
<keyword evidence="17" id="KW-1185">Reference proteome</keyword>
<keyword evidence="7" id="KW-0756">Sterol biosynthesis</keyword>
<comment type="similarity">
    <text evidence="2">Belongs to the EBP family.</text>
</comment>
<dbReference type="PROSITE" id="PS51751">
    <property type="entry name" value="EXPERA"/>
    <property type="match status" value="1"/>
</dbReference>
<protein>
    <recommendedName>
        <fullName evidence="15">EXPERA domain-containing protein</fullName>
    </recommendedName>
</protein>
<evidence type="ECO:0000256" key="7">
    <source>
        <dbReference type="ARBA" id="ARBA00023011"/>
    </source>
</evidence>
<evidence type="ECO:0000256" key="4">
    <source>
        <dbReference type="ARBA" id="ARBA00022692"/>
    </source>
</evidence>
<gene>
    <name evidence="16" type="ORF">VTL71DRAFT_8790</name>
</gene>
<feature type="transmembrane region" description="Helical" evidence="14">
    <location>
        <begin position="130"/>
        <end position="154"/>
    </location>
</feature>
<evidence type="ECO:0000313" key="17">
    <source>
        <dbReference type="Proteomes" id="UP001595075"/>
    </source>
</evidence>
<dbReference type="Pfam" id="PF05241">
    <property type="entry name" value="EBP"/>
    <property type="match status" value="1"/>
</dbReference>
<evidence type="ECO:0000256" key="9">
    <source>
        <dbReference type="ARBA" id="ARBA00023136"/>
    </source>
</evidence>
<dbReference type="Proteomes" id="UP001595075">
    <property type="component" value="Unassembled WGS sequence"/>
</dbReference>
<keyword evidence="3" id="KW-0444">Lipid biosynthesis</keyword>
<keyword evidence="6 13" id="KW-1133">Transmembrane helix</keyword>